<gene>
    <name evidence="1" type="ORF">METZ01_LOCUS479116</name>
</gene>
<proteinExistence type="predicted"/>
<evidence type="ECO:0000313" key="1">
    <source>
        <dbReference type="EMBL" id="SVE26262.1"/>
    </source>
</evidence>
<dbReference type="AlphaFoldDB" id="A0A383C271"/>
<reference evidence="1" key="1">
    <citation type="submission" date="2018-05" db="EMBL/GenBank/DDBJ databases">
        <authorList>
            <person name="Lanie J.A."/>
            <person name="Ng W.-L."/>
            <person name="Kazmierczak K.M."/>
            <person name="Andrzejewski T.M."/>
            <person name="Davidsen T.M."/>
            <person name="Wayne K.J."/>
            <person name="Tettelin H."/>
            <person name="Glass J.I."/>
            <person name="Rusch D."/>
            <person name="Podicherti R."/>
            <person name="Tsui H.-C.T."/>
            <person name="Winkler M.E."/>
        </authorList>
    </citation>
    <scope>NUCLEOTIDE SEQUENCE</scope>
</reference>
<organism evidence="1">
    <name type="scientific">marine metagenome</name>
    <dbReference type="NCBI Taxonomy" id="408172"/>
    <lineage>
        <taxon>unclassified sequences</taxon>
        <taxon>metagenomes</taxon>
        <taxon>ecological metagenomes</taxon>
    </lineage>
</organism>
<protein>
    <recommendedName>
        <fullName evidence="2">Helicase</fullName>
    </recommendedName>
</protein>
<name>A0A383C271_9ZZZZ</name>
<accession>A0A383C271</accession>
<dbReference type="EMBL" id="UINC01205200">
    <property type="protein sequence ID" value="SVE26262.1"/>
    <property type="molecule type" value="Genomic_DNA"/>
</dbReference>
<sequence length="114" mass="12692">MPKLNKFKIHIQTGSEGIEEPARFCFNSHVLPLEELSGGTKPGETLEGGYDVNSVAHSMTLVGPEKGTWSLQKIKVDFECENTPPYSVEYPAVELDETTELNIWKDPPLPTFDV</sequence>
<evidence type="ECO:0008006" key="2">
    <source>
        <dbReference type="Google" id="ProtNLM"/>
    </source>
</evidence>